<keyword evidence="13" id="KW-0479">Metal-binding</keyword>
<evidence type="ECO:0000259" key="19">
    <source>
        <dbReference type="Pfam" id="PF05524"/>
    </source>
</evidence>
<feature type="domain" description="PEP-utilising enzyme mobile" evidence="17">
    <location>
        <begin position="158"/>
        <end position="221"/>
    </location>
</feature>
<keyword evidence="9" id="KW-0963">Cytoplasm</keyword>
<evidence type="ECO:0000256" key="16">
    <source>
        <dbReference type="ARBA" id="ARBA00033235"/>
    </source>
</evidence>
<keyword evidence="10" id="KW-0762">Sugar transport</keyword>
<dbReference type="InterPro" id="IPR000121">
    <property type="entry name" value="PEP_util_C"/>
</dbReference>
<evidence type="ECO:0000256" key="7">
    <source>
        <dbReference type="ARBA" id="ARBA00016544"/>
    </source>
</evidence>
<evidence type="ECO:0000256" key="5">
    <source>
        <dbReference type="ARBA" id="ARBA00007837"/>
    </source>
</evidence>
<dbReference type="InterPro" id="IPR008731">
    <property type="entry name" value="PTS_EIN"/>
</dbReference>
<dbReference type="Pfam" id="PF00391">
    <property type="entry name" value="PEP-utilizers"/>
    <property type="match status" value="1"/>
</dbReference>
<evidence type="ECO:0000256" key="15">
    <source>
        <dbReference type="ARBA" id="ARBA00022842"/>
    </source>
</evidence>
<dbReference type="PANTHER" id="PTHR46244">
    <property type="entry name" value="PHOSPHOENOLPYRUVATE-PROTEIN PHOSPHOTRANSFERASE"/>
    <property type="match status" value="1"/>
</dbReference>
<evidence type="ECO:0000256" key="9">
    <source>
        <dbReference type="ARBA" id="ARBA00022490"/>
    </source>
</evidence>
<evidence type="ECO:0000259" key="18">
    <source>
        <dbReference type="Pfam" id="PF02896"/>
    </source>
</evidence>
<reference evidence="20" key="1">
    <citation type="submission" date="2020-05" db="EMBL/GenBank/DDBJ databases">
        <authorList>
            <person name="Chiriac C."/>
            <person name="Salcher M."/>
            <person name="Ghai R."/>
            <person name="Kavagutti S V."/>
        </authorList>
    </citation>
    <scope>NUCLEOTIDE SEQUENCE</scope>
</reference>
<evidence type="ECO:0000256" key="2">
    <source>
        <dbReference type="ARBA" id="ARBA00001946"/>
    </source>
</evidence>
<dbReference type="PRINTS" id="PR01736">
    <property type="entry name" value="PHPHTRNFRASE"/>
</dbReference>
<dbReference type="SUPFAM" id="SSF47831">
    <property type="entry name" value="Enzyme I of the PEP:sugar phosphotransferase system HPr-binding (sub)domain"/>
    <property type="match status" value="1"/>
</dbReference>
<evidence type="ECO:0000256" key="14">
    <source>
        <dbReference type="ARBA" id="ARBA00022777"/>
    </source>
</evidence>
<dbReference type="PANTHER" id="PTHR46244:SF3">
    <property type="entry name" value="PHOSPHOENOLPYRUVATE-PROTEIN PHOSPHOTRANSFERASE"/>
    <property type="match status" value="1"/>
</dbReference>
<comment type="similarity">
    <text evidence="5">Belongs to the PEP-utilizing enzyme family.</text>
</comment>
<comment type="catalytic activity">
    <reaction evidence="1">
        <text>L-histidyl-[protein] + phosphoenolpyruvate = N(pros)-phospho-L-histidyl-[protein] + pyruvate</text>
        <dbReference type="Rhea" id="RHEA:23880"/>
        <dbReference type="Rhea" id="RHEA-COMP:9745"/>
        <dbReference type="Rhea" id="RHEA-COMP:9746"/>
        <dbReference type="ChEBI" id="CHEBI:15361"/>
        <dbReference type="ChEBI" id="CHEBI:29979"/>
        <dbReference type="ChEBI" id="CHEBI:58702"/>
        <dbReference type="ChEBI" id="CHEBI:64837"/>
        <dbReference type="EC" id="2.7.3.9"/>
    </reaction>
</comment>
<dbReference type="NCBIfam" id="TIGR01417">
    <property type="entry name" value="PTS_I_fam"/>
    <property type="match status" value="1"/>
</dbReference>
<dbReference type="EC" id="2.7.3.9" evidence="6"/>
<evidence type="ECO:0000256" key="13">
    <source>
        <dbReference type="ARBA" id="ARBA00022723"/>
    </source>
</evidence>
<keyword evidence="14" id="KW-0418">Kinase</keyword>
<keyword evidence="15" id="KW-0460">Magnesium</keyword>
<dbReference type="SUPFAM" id="SSF52009">
    <property type="entry name" value="Phosphohistidine domain"/>
    <property type="match status" value="1"/>
</dbReference>
<dbReference type="SUPFAM" id="SSF51621">
    <property type="entry name" value="Phosphoenolpyruvate/pyruvate domain"/>
    <property type="match status" value="1"/>
</dbReference>
<dbReference type="Pfam" id="PF05524">
    <property type="entry name" value="PEP-utilisers_N"/>
    <property type="match status" value="1"/>
</dbReference>
<dbReference type="InterPro" id="IPR040442">
    <property type="entry name" value="Pyrv_kinase-like_dom_sf"/>
</dbReference>
<dbReference type="InterPro" id="IPR050499">
    <property type="entry name" value="PEP-utilizing_PTS_enzyme"/>
</dbReference>
<protein>
    <recommendedName>
        <fullName evidence="7">Phosphoenolpyruvate-protein phosphotransferase</fullName>
        <ecNumber evidence="6">2.7.3.9</ecNumber>
    </recommendedName>
    <alternativeName>
        <fullName evidence="16">Phosphotransferase system, enzyme I</fullName>
    </alternativeName>
</protein>
<evidence type="ECO:0000256" key="1">
    <source>
        <dbReference type="ARBA" id="ARBA00000683"/>
    </source>
</evidence>
<comment type="subcellular location">
    <subcellularLocation>
        <location evidence="4">Cytoplasm</location>
    </subcellularLocation>
</comment>
<dbReference type="GO" id="GO:0008965">
    <property type="term" value="F:phosphoenolpyruvate-protein phosphotransferase activity"/>
    <property type="evidence" value="ECO:0007669"/>
    <property type="project" value="UniProtKB-EC"/>
</dbReference>
<evidence type="ECO:0000256" key="3">
    <source>
        <dbReference type="ARBA" id="ARBA00002728"/>
    </source>
</evidence>
<gene>
    <name evidence="20" type="ORF">UFOPK2106_00566</name>
</gene>
<evidence type="ECO:0000256" key="11">
    <source>
        <dbReference type="ARBA" id="ARBA00022679"/>
    </source>
</evidence>
<keyword evidence="12" id="KW-0598">Phosphotransferase system</keyword>
<proteinExistence type="inferred from homology"/>
<dbReference type="InterPro" id="IPR036618">
    <property type="entry name" value="PtsI_HPr-bd_sf"/>
</dbReference>
<dbReference type="GO" id="GO:0005737">
    <property type="term" value="C:cytoplasm"/>
    <property type="evidence" value="ECO:0007669"/>
    <property type="project" value="UniProtKB-SubCell"/>
</dbReference>
<dbReference type="InterPro" id="IPR023151">
    <property type="entry name" value="PEP_util_CS"/>
</dbReference>
<dbReference type="EMBL" id="CAEZVS010000068">
    <property type="protein sequence ID" value="CAB4636290.1"/>
    <property type="molecule type" value="Genomic_DNA"/>
</dbReference>
<dbReference type="InterPro" id="IPR015813">
    <property type="entry name" value="Pyrv/PenolPyrv_kinase-like_dom"/>
</dbReference>
<organism evidence="20">
    <name type="scientific">freshwater metagenome</name>
    <dbReference type="NCBI Taxonomy" id="449393"/>
    <lineage>
        <taxon>unclassified sequences</taxon>
        <taxon>metagenomes</taxon>
        <taxon>ecological metagenomes</taxon>
    </lineage>
</organism>
<dbReference type="Gene3D" id="3.50.30.10">
    <property type="entry name" value="Phosphohistidine domain"/>
    <property type="match status" value="1"/>
</dbReference>
<dbReference type="PROSITE" id="PS00742">
    <property type="entry name" value="PEP_ENZYMES_2"/>
    <property type="match status" value="1"/>
</dbReference>
<evidence type="ECO:0000256" key="6">
    <source>
        <dbReference type="ARBA" id="ARBA00012232"/>
    </source>
</evidence>
<feature type="domain" description="PEP-utilising enzyme C-terminal" evidence="18">
    <location>
        <begin position="251"/>
        <end position="511"/>
    </location>
</feature>
<evidence type="ECO:0000256" key="4">
    <source>
        <dbReference type="ARBA" id="ARBA00004496"/>
    </source>
</evidence>
<dbReference type="GO" id="GO:0009401">
    <property type="term" value="P:phosphoenolpyruvate-dependent sugar phosphotransferase system"/>
    <property type="evidence" value="ECO:0007669"/>
    <property type="project" value="UniProtKB-KW"/>
</dbReference>
<dbReference type="GO" id="GO:0016301">
    <property type="term" value="F:kinase activity"/>
    <property type="evidence" value="ECO:0007669"/>
    <property type="project" value="UniProtKB-KW"/>
</dbReference>
<dbReference type="Gene3D" id="1.10.274.10">
    <property type="entry name" value="PtsI, HPr-binding domain"/>
    <property type="match status" value="1"/>
</dbReference>
<evidence type="ECO:0000313" key="20">
    <source>
        <dbReference type="EMBL" id="CAB4636290.1"/>
    </source>
</evidence>
<dbReference type="InterPro" id="IPR006318">
    <property type="entry name" value="PTS_EI-like"/>
</dbReference>
<evidence type="ECO:0000256" key="10">
    <source>
        <dbReference type="ARBA" id="ARBA00022597"/>
    </source>
</evidence>
<dbReference type="Gene3D" id="3.20.20.60">
    <property type="entry name" value="Phosphoenolpyruvate-binding domains"/>
    <property type="match status" value="1"/>
</dbReference>
<comment type="function">
    <text evidence="3">General (non sugar-specific) component of the phosphoenolpyruvate-dependent sugar phosphotransferase system (sugar PTS). This major carbohydrate active-transport system catalyzes the phosphorylation of incoming sugar substrates concomitantly with their translocation across the cell membrane. Enzyme I transfers the phosphoryl group from phosphoenolpyruvate (PEP) to the phosphoryl carrier protein (HPr).</text>
</comment>
<evidence type="ECO:0000256" key="8">
    <source>
        <dbReference type="ARBA" id="ARBA00022448"/>
    </source>
</evidence>
<evidence type="ECO:0000256" key="12">
    <source>
        <dbReference type="ARBA" id="ARBA00022683"/>
    </source>
</evidence>
<dbReference type="Pfam" id="PF02896">
    <property type="entry name" value="PEP-utilizers_C"/>
    <property type="match status" value="1"/>
</dbReference>
<dbReference type="AlphaFoldDB" id="A0A6J6JGS7"/>
<dbReference type="InterPro" id="IPR008279">
    <property type="entry name" value="PEP-util_enz_mobile_dom"/>
</dbReference>
<accession>A0A6J6JGS7</accession>
<keyword evidence="8" id="KW-0813">Transport</keyword>
<comment type="cofactor">
    <cofactor evidence="2">
        <name>Mg(2+)</name>
        <dbReference type="ChEBI" id="CHEBI:18420"/>
    </cofactor>
</comment>
<dbReference type="InterPro" id="IPR036637">
    <property type="entry name" value="Phosphohistidine_dom_sf"/>
</dbReference>
<keyword evidence="11" id="KW-0808">Transferase</keyword>
<feature type="domain" description="Phosphotransferase system enzyme I N-terminal" evidence="19">
    <location>
        <begin position="14"/>
        <end position="119"/>
    </location>
</feature>
<evidence type="ECO:0000259" key="17">
    <source>
        <dbReference type="Pfam" id="PF00391"/>
    </source>
</evidence>
<dbReference type="GO" id="GO:0046872">
    <property type="term" value="F:metal ion binding"/>
    <property type="evidence" value="ECO:0007669"/>
    <property type="project" value="UniProtKB-KW"/>
</dbReference>
<name>A0A6J6JGS7_9ZZZZ</name>
<sequence>MTKLASTPGAILKGLGVGLVSAVGDVMVIKHSKPLPEWTKSTKSKDEELADLKSAIEFVSNHLDELGQKAGGTSAEIFEALKMLIEDEELLEVASSHIEDGWIAAAAIGKAVDEFSELLGGDPTFDERVADFQDLSKRVQARLAGIEMALSIPEKGRIVLVGEDFSPADTAQFTEAVVGVITLKGGPTSHTAIICRSKSIAAVVSCPDAATLENGDRVLVDPVGDRVLVSDDESLATKSIEFVAVNSEPLVPVRANIGSLEDAKAASETRANGVGLFRTELLYLSAQTEPSIEQQAASYTEILKAAPEGPIVVRTIDAGSDKPVPFLNMPQEENPSLGVRGYRLIAEHRAFIEGQLKALESARVASGREVWVMAPMIATAEEAKAFSDLARSIGGYKVGIMVETPSIALIVDQLGGIVDFVSVGTNDLSQYLFAADRMNPSLGALLNHWQPALIKSLARIASGAKAAGISSGVCGESASDPAFAVVLAGLGIDSVSVSKSQVTAVHNALSSLSLADAKEVANAVLNQTTAENAKATALSEIANR</sequence>